<proteinExistence type="inferred from homology"/>
<keyword evidence="10" id="KW-0476">Mercury</keyword>
<dbReference type="GO" id="GO:0046872">
    <property type="term" value="F:metal ion binding"/>
    <property type="evidence" value="ECO:0007669"/>
    <property type="project" value="UniProtKB-KW"/>
</dbReference>
<evidence type="ECO:0000256" key="5">
    <source>
        <dbReference type="ARBA" id="ARBA00022466"/>
    </source>
</evidence>
<evidence type="ECO:0000256" key="2">
    <source>
        <dbReference type="ARBA" id="ARBA00008224"/>
    </source>
</evidence>
<comment type="similarity">
    <text evidence="2">Belongs to the MerT family.</text>
</comment>
<keyword evidence="6" id="KW-1003">Cell membrane</keyword>
<keyword evidence="8 15" id="KW-0812">Transmembrane</keyword>
<dbReference type="EMBL" id="CP001091">
    <property type="protein sequence ID" value="ACE62599.1"/>
    <property type="molecule type" value="Genomic_DNA"/>
</dbReference>
<keyword evidence="7" id="KW-0997">Cell inner membrane</keyword>
<feature type="transmembrane region" description="Helical" evidence="15">
    <location>
        <begin position="96"/>
        <end position="118"/>
    </location>
</feature>
<dbReference type="Pfam" id="PF02411">
    <property type="entry name" value="MerT"/>
    <property type="match status" value="1"/>
</dbReference>
<evidence type="ECO:0000256" key="8">
    <source>
        <dbReference type="ARBA" id="ARBA00022692"/>
    </source>
</evidence>
<evidence type="ECO:0000256" key="6">
    <source>
        <dbReference type="ARBA" id="ARBA00022475"/>
    </source>
</evidence>
<evidence type="ECO:0000256" key="12">
    <source>
        <dbReference type="ARBA" id="ARBA00023136"/>
    </source>
</evidence>
<keyword evidence="11 15" id="KW-1133">Transmembrane helix</keyword>
<sequence length="119" mass="13549">MVMSLSQKNSNNRFFASLTAALVAAVSSTLCCIAPLVYLVFGISSPWLVSLSEYEYLQLPLLFVSLGAFGYGFWLLMFSKKIICTKYCSRRTLMILYWIAFAIILFFLSYPFILPWLLA</sequence>
<name>B3GZB3_ACTP7</name>
<evidence type="ECO:0000256" key="14">
    <source>
        <dbReference type="ARBA" id="ARBA00045720"/>
    </source>
</evidence>
<dbReference type="GO" id="GO:0005886">
    <property type="term" value="C:plasma membrane"/>
    <property type="evidence" value="ECO:0007669"/>
    <property type="project" value="UniProtKB-SubCell"/>
</dbReference>
<keyword evidence="9" id="KW-0479">Metal-binding</keyword>
<evidence type="ECO:0000313" key="17">
    <source>
        <dbReference type="Proteomes" id="UP000001226"/>
    </source>
</evidence>
<reference evidence="17" key="1">
    <citation type="submission" date="2008-06" db="EMBL/GenBank/DDBJ databases">
        <title>Genome and proteome analysis of A. pleuropneumoniae serotype 7.</title>
        <authorList>
            <person name="Linke B."/>
            <person name="Buettner F."/>
            <person name="Martinez-Arias R."/>
            <person name="Goesmann A."/>
            <person name="Baltes N."/>
            <person name="Tegetmeyer H."/>
            <person name="Singh M."/>
            <person name="Gerlach G.F."/>
        </authorList>
    </citation>
    <scope>NUCLEOTIDE SEQUENCE [LARGE SCALE GENOMIC DNA]</scope>
    <source>
        <strain evidence="17">AP76</strain>
    </source>
</reference>
<accession>B3GZB3</accession>
<feature type="transmembrane region" description="Helical" evidence="15">
    <location>
        <begin position="57"/>
        <end position="76"/>
    </location>
</feature>
<keyword evidence="4" id="KW-0813">Transport</keyword>
<protein>
    <recommendedName>
        <fullName evidence="3">Mercuric transport protein MerT</fullName>
    </recommendedName>
    <alternativeName>
        <fullName evidence="13">Mercury ion transport protein</fullName>
    </alternativeName>
</protein>
<dbReference type="KEGG" id="apa:APP7_1947"/>
<organism evidence="16 17">
    <name type="scientific">Actinobacillus pleuropneumoniae serotype 7 (strain AP76)</name>
    <dbReference type="NCBI Taxonomy" id="537457"/>
    <lineage>
        <taxon>Bacteria</taxon>
        <taxon>Pseudomonadati</taxon>
        <taxon>Pseudomonadota</taxon>
        <taxon>Gammaproteobacteria</taxon>
        <taxon>Pasteurellales</taxon>
        <taxon>Pasteurellaceae</taxon>
        <taxon>Actinobacillus</taxon>
    </lineage>
</organism>
<evidence type="ECO:0000256" key="9">
    <source>
        <dbReference type="ARBA" id="ARBA00022723"/>
    </source>
</evidence>
<dbReference type="Proteomes" id="UP000001226">
    <property type="component" value="Chromosome"/>
</dbReference>
<evidence type="ECO:0000256" key="4">
    <source>
        <dbReference type="ARBA" id="ARBA00022448"/>
    </source>
</evidence>
<evidence type="ECO:0000256" key="11">
    <source>
        <dbReference type="ARBA" id="ARBA00022989"/>
    </source>
</evidence>
<keyword evidence="5" id="KW-0475">Mercuric resistance</keyword>
<comment type="subcellular location">
    <subcellularLocation>
        <location evidence="1">Cell inner membrane</location>
        <topology evidence="1">Multi-pass membrane protein</topology>
    </subcellularLocation>
</comment>
<comment type="function">
    <text evidence="14">Involved in mercury resistance. Probably transfers a mercuric ion from the periplasmic Hg(2+)-binding protein MerP to the cytoplasmic mercuric reductase MerA.</text>
</comment>
<evidence type="ECO:0000256" key="15">
    <source>
        <dbReference type="SAM" id="Phobius"/>
    </source>
</evidence>
<evidence type="ECO:0000256" key="13">
    <source>
        <dbReference type="ARBA" id="ARBA00030934"/>
    </source>
</evidence>
<dbReference type="Gene3D" id="1.10.287.910">
    <property type="entry name" value="bacterial mercury transporter, merf"/>
    <property type="match status" value="1"/>
</dbReference>
<evidence type="ECO:0000256" key="10">
    <source>
        <dbReference type="ARBA" id="ARBA00022914"/>
    </source>
</evidence>
<gene>
    <name evidence="16" type="ordered locus">APP7_1947</name>
</gene>
<dbReference type="HOGENOM" id="CLU_175356_0_0_6"/>
<keyword evidence="12 15" id="KW-0472">Membrane</keyword>
<dbReference type="InterPro" id="IPR003457">
    <property type="entry name" value="Transprt_MerT"/>
</dbReference>
<dbReference type="AlphaFoldDB" id="B3GZB3"/>
<evidence type="ECO:0000256" key="1">
    <source>
        <dbReference type="ARBA" id="ARBA00004429"/>
    </source>
</evidence>
<evidence type="ECO:0000256" key="3">
    <source>
        <dbReference type="ARBA" id="ARBA00017053"/>
    </source>
</evidence>
<evidence type="ECO:0000313" key="16">
    <source>
        <dbReference type="EMBL" id="ACE62599.1"/>
    </source>
</evidence>
<evidence type="ECO:0000256" key="7">
    <source>
        <dbReference type="ARBA" id="ARBA00022519"/>
    </source>
</evidence>
<dbReference type="GO" id="GO:0015097">
    <property type="term" value="F:mercury ion transmembrane transporter activity"/>
    <property type="evidence" value="ECO:0007669"/>
    <property type="project" value="InterPro"/>
</dbReference>